<evidence type="ECO:0000313" key="2">
    <source>
        <dbReference type="Proteomes" id="UP001172083"/>
    </source>
</evidence>
<sequence>MRQIKSNTLCLLLIVWLINACSFSSGVQNDKPKIDAFFDLEGLVNQQIEKLSSFNPRVRKEATINGQEEVQDLDSLNWKKELHVFLKADINKPRLLSQYTTDTYQNEAGNQVTSYKNIEDRVSGVAKMEVVKDPSNQQVLSITIDSYEFNTLFTARAELRMNFEHLENELQLKDYSIKGGEKVIMKDTMEYTIKVKIGPLES</sequence>
<evidence type="ECO:0000313" key="1">
    <source>
        <dbReference type="EMBL" id="MDN5216249.1"/>
    </source>
</evidence>
<dbReference type="EMBL" id="JAUJEB010000008">
    <property type="protein sequence ID" value="MDN5216249.1"/>
    <property type="molecule type" value="Genomic_DNA"/>
</dbReference>
<reference evidence="1" key="1">
    <citation type="submission" date="2023-06" db="EMBL/GenBank/DDBJ databases">
        <title>Genomic of Agaribacillus aureum.</title>
        <authorList>
            <person name="Wang G."/>
        </authorList>
    </citation>
    <scope>NUCLEOTIDE SEQUENCE</scope>
    <source>
        <strain evidence="1">BMA12</strain>
    </source>
</reference>
<evidence type="ECO:0008006" key="3">
    <source>
        <dbReference type="Google" id="ProtNLM"/>
    </source>
</evidence>
<accession>A0ABT8LEP5</accession>
<dbReference type="Proteomes" id="UP001172083">
    <property type="component" value="Unassembled WGS sequence"/>
</dbReference>
<dbReference type="RefSeq" id="WP_346761586.1">
    <property type="nucleotide sequence ID" value="NZ_JAUJEB010000008.1"/>
</dbReference>
<name>A0ABT8LEP5_9BACT</name>
<gene>
    <name evidence="1" type="ORF">QQ020_29545</name>
</gene>
<protein>
    <recommendedName>
        <fullName evidence="3">Lipoprotein</fullName>
    </recommendedName>
</protein>
<keyword evidence="2" id="KW-1185">Reference proteome</keyword>
<organism evidence="1 2">
    <name type="scientific">Agaribacillus aureus</name>
    <dbReference type="NCBI Taxonomy" id="3051825"/>
    <lineage>
        <taxon>Bacteria</taxon>
        <taxon>Pseudomonadati</taxon>
        <taxon>Bacteroidota</taxon>
        <taxon>Cytophagia</taxon>
        <taxon>Cytophagales</taxon>
        <taxon>Splendidivirgaceae</taxon>
        <taxon>Agaribacillus</taxon>
    </lineage>
</organism>
<proteinExistence type="predicted"/>
<comment type="caution">
    <text evidence="1">The sequence shown here is derived from an EMBL/GenBank/DDBJ whole genome shotgun (WGS) entry which is preliminary data.</text>
</comment>